<feature type="domain" description="GIY-YIG" evidence="2">
    <location>
        <begin position="1"/>
        <end position="77"/>
    </location>
</feature>
<dbReference type="CDD" id="cd10456">
    <property type="entry name" value="GIY-YIG_UPF0213"/>
    <property type="match status" value="1"/>
</dbReference>
<dbReference type="EMBL" id="LCJG01000007">
    <property type="protein sequence ID" value="KKT73544.1"/>
    <property type="molecule type" value="Genomic_DNA"/>
</dbReference>
<proteinExistence type="inferred from homology"/>
<protein>
    <submittedName>
        <fullName evidence="3">Endo/excinuclease amino domain protein</fullName>
    </submittedName>
</protein>
<organism evidence="3 4">
    <name type="scientific">Candidatus Collierbacteria bacterium GW2011_GWB1_44_6</name>
    <dbReference type="NCBI Taxonomy" id="1618384"/>
    <lineage>
        <taxon>Bacteria</taxon>
        <taxon>Candidatus Collieribacteriota</taxon>
    </lineage>
</organism>
<dbReference type="AlphaFoldDB" id="A0A0G1MNE0"/>
<dbReference type="SUPFAM" id="SSF82771">
    <property type="entry name" value="GIY-YIG endonuclease"/>
    <property type="match status" value="1"/>
</dbReference>
<accession>A0A0G1MNE0</accession>
<gene>
    <name evidence="3" type="ORF">UW68_C0007G0029</name>
</gene>
<dbReference type="STRING" id="1618384.UW68_C0007G0029"/>
<dbReference type="InterPro" id="IPR050190">
    <property type="entry name" value="UPF0213_domain"/>
</dbReference>
<comment type="similarity">
    <text evidence="1">Belongs to the UPF0213 family.</text>
</comment>
<evidence type="ECO:0000259" key="2">
    <source>
        <dbReference type="PROSITE" id="PS50164"/>
    </source>
</evidence>
<evidence type="ECO:0000256" key="1">
    <source>
        <dbReference type="ARBA" id="ARBA00007435"/>
    </source>
</evidence>
<name>A0A0G1MNE0_9BACT</name>
<comment type="caution">
    <text evidence="3">The sequence shown here is derived from an EMBL/GenBank/DDBJ whole genome shotgun (WGS) entry which is preliminary data.</text>
</comment>
<sequence>MFTVYILRTTSNTLYTGITTNLVKRLKEHREKSSRGAKYTRAFGTGEVVYTEQYLTRSEALKREHQIKKLTRDKKEQLCRK</sequence>
<dbReference type="Pfam" id="PF01541">
    <property type="entry name" value="GIY-YIG"/>
    <property type="match status" value="1"/>
</dbReference>
<dbReference type="Proteomes" id="UP000034835">
    <property type="component" value="Unassembled WGS sequence"/>
</dbReference>
<dbReference type="PANTHER" id="PTHR34477">
    <property type="entry name" value="UPF0213 PROTEIN YHBQ"/>
    <property type="match status" value="1"/>
</dbReference>
<dbReference type="PROSITE" id="PS50164">
    <property type="entry name" value="GIY_YIG"/>
    <property type="match status" value="1"/>
</dbReference>
<dbReference type="InterPro" id="IPR000305">
    <property type="entry name" value="GIY-YIG_endonuc"/>
</dbReference>
<evidence type="ECO:0000313" key="3">
    <source>
        <dbReference type="EMBL" id="KKT73544.1"/>
    </source>
</evidence>
<dbReference type="SMART" id="SM00465">
    <property type="entry name" value="GIYc"/>
    <property type="match status" value="1"/>
</dbReference>
<reference evidence="3 4" key="1">
    <citation type="journal article" date="2015" name="Nature">
        <title>rRNA introns, odd ribosomes, and small enigmatic genomes across a large radiation of phyla.</title>
        <authorList>
            <person name="Brown C.T."/>
            <person name="Hug L.A."/>
            <person name="Thomas B.C."/>
            <person name="Sharon I."/>
            <person name="Castelle C.J."/>
            <person name="Singh A."/>
            <person name="Wilkins M.J."/>
            <person name="Williams K.H."/>
            <person name="Banfield J.F."/>
        </authorList>
    </citation>
    <scope>NUCLEOTIDE SEQUENCE [LARGE SCALE GENOMIC DNA]</scope>
</reference>
<evidence type="ECO:0000313" key="4">
    <source>
        <dbReference type="Proteomes" id="UP000034835"/>
    </source>
</evidence>
<dbReference type="Gene3D" id="3.40.1440.10">
    <property type="entry name" value="GIY-YIG endonuclease"/>
    <property type="match status" value="1"/>
</dbReference>
<dbReference type="PANTHER" id="PTHR34477:SF1">
    <property type="entry name" value="UPF0213 PROTEIN YHBQ"/>
    <property type="match status" value="1"/>
</dbReference>
<dbReference type="InterPro" id="IPR035901">
    <property type="entry name" value="GIY-YIG_endonuc_sf"/>
</dbReference>